<comment type="similarity">
    <text evidence="13">Belongs to the phosphoglycerate kinase family.</text>
</comment>
<dbReference type="Proteomes" id="UP000009072">
    <property type="component" value="Chromosome"/>
</dbReference>
<dbReference type="GO" id="GO:0004618">
    <property type="term" value="F:phosphoglycerate kinase activity"/>
    <property type="evidence" value="ECO:0007669"/>
    <property type="project" value="UniProtKB-EC"/>
</dbReference>
<dbReference type="Pfam" id="PF08352">
    <property type="entry name" value="oligo_HPY"/>
    <property type="match status" value="1"/>
</dbReference>
<dbReference type="GO" id="GO:0015833">
    <property type="term" value="P:peptide transport"/>
    <property type="evidence" value="ECO:0007669"/>
    <property type="project" value="InterPro"/>
</dbReference>
<dbReference type="InterPro" id="IPR001576">
    <property type="entry name" value="Phosphoglycerate_kinase"/>
</dbReference>
<accession>Q6KHJ5</accession>
<evidence type="ECO:0000256" key="9">
    <source>
        <dbReference type="ARBA" id="ARBA00022777"/>
    </source>
</evidence>
<keyword evidence="11" id="KW-0472">Membrane</keyword>
<evidence type="ECO:0000256" key="10">
    <source>
        <dbReference type="ARBA" id="ARBA00022840"/>
    </source>
</evidence>
<dbReference type="STRING" id="267748.MMOB4490"/>
<dbReference type="InterPro" id="IPR050388">
    <property type="entry name" value="ABC_Ni/Peptide_Import"/>
</dbReference>
<proteinExistence type="inferred from homology"/>
<dbReference type="PROSITE" id="PS00211">
    <property type="entry name" value="ABC_TRANSPORTER_1"/>
    <property type="match status" value="1"/>
</dbReference>
<evidence type="ECO:0000313" key="16">
    <source>
        <dbReference type="Proteomes" id="UP000009072"/>
    </source>
</evidence>
<dbReference type="AlphaFoldDB" id="Q6KHJ5"/>
<gene>
    <name evidence="15" type="primary">pgk</name>
    <name evidence="15" type="ordered locus">MMOB4490</name>
</gene>
<keyword evidence="12" id="KW-0324">Glycolysis</keyword>
<dbReference type="KEGG" id="mmo:MMOB4490"/>
<dbReference type="GO" id="GO:0016887">
    <property type="term" value="F:ATP hydrolysis activity"/>
    <property type="evidence" value="ECO:0007669"/>
    <property type="project" value="InterPro"/>
</dbReference>
<evidence type="ECO:0000256" key="1">
    <source>
        <dbReference type="ARBA" id="ARBA00004202"/>
    </source>
</evidence>
<comment type="catalytic activity">
    <reaction evidence="13">
        <text>(2R)-3-phosphoglycerate + ATP = (2R)-3-phospho-glyceroyl phosphate + ADP</text>
        <dbReference type="Rhea" id="RHEA:14801"/>
        <dbReference type="ChEBI" id="CHEBI:30616"/>
        <dbReference type="ChEBI" id="CHEBI:57604"/>
        <dbReference type="ChEBI" id="CHEBI:58272"/>
        <dbReference type="ChEBI" id="CHEBI:456216"/>
        <dbReference type="EC" id="2.7.2.3"/>
    </reaction>
</comment>
<comment type="subcellular location">
    <subcellularLocation>
        <location evidence="1">Cell membrane</location>
        <topology evidence="1">Peripheral membrane protein</topology>
    </subcellularLocation>
</comment>
<comment type="similarity">
    <text evidence="2">Belongs to the ABC transporter superfamily.</text>
</comment>
<dbReference type="InterPro" id="IPR015824">
    <property type="entry name" value="Phosphoglycerate_kinase_N"/>
</dbReference>
<dbReference type="eggNOG" id="COG0444">
    <property type="taxonomic scope" value="Bacteria"/>
</dbReference>
<protein>
    <recommendedName>
        <fullName evidence="4 13">Phosphoglycerate kinase</fullName>
        <ecNumber evidence="3 13">2.7.2.3</ecNumber>
    </recommendedName>
</protein>
<dbReference type="InterPro" id="IPR036043">
    <property type="entry name" value="Phosphoglycerate_kinase_sf"/>
</dbReference>
<evidence type="ECO:0000256" key="7">
    <source>
        <dbReference type="ARBA" id="ARBA00022679"/>
    </source>
</evidence>
<dbReference type="SUPFAM" id="SSF53748">
    <property type="entry name" value="Phosphoglycerate kinase"/>
    <property type="match status" value="1"/>
</dbReference>
<evidence type="ECO:0000256" key="12">
    <source>
        <dbReference type="ARBA" id="ARBA00023152"/>
    </source>
</evidence>
<evidence type="ECO:0000259" key="14">
    <source>
        <dbReference type="PROSITE" id="PS50893"/>
    </source>
</evidence>
<dbReference type="InterPro" id="IPR003439">
    <property type="entry name" value="ABC_transporter-like_ATP-bd"/>
</dbReference>
<dbReference type="InterPro" id="IPR027417">
    <property type="entry name" value="P-loop_NTPase"/>
</dbReference>
<evidence type="ECO:0000256" key="8">
    <source>
        <dbReference type="ARBA" id="ARBA00022741"/>
    </source>
</evidence>
<dbReference type="PANTHER" id="PTHR43297">
    <property type="entry name" value="OLIGOPEPTIDE TRANSPORT ATP-BINDING PROTEIN APPD"/>
    <property type="match status" value="1"/>
</dbReference>
<evidence type="ECO:0000256" key="5">
    <source>
        <dbReference type="ARBA" id="ARBA00022448"/>
    </source>
</evidence>
<reference evidence="15 16" key="1">
    <citation type="journal article" date="2004" name="Genome Res.">
        <title>The complete genome and proteome of Mycoplasma mobile.</title>
        <authorList>
            <person name="Jaffe J.D."/>
            <person name="Stange-Thomann N."/>
            <person name="Smith C."/>
            <person name="DeCaprio D."/>
            <person name="Fisher S."/>
            <person name="Butler J."/>
            <person name="Calvo S."/>
            <person name="Elkins T."/>
            <person name="FitzGerald M.G."/>
            <person name="Hafez N."/>
            <person name="Kodira C.D."/>
            <person name="Major J."/>
            <person name="Wang S."/>
            <person name="Wilkinson J."/>
            <person name="Nicol R."/>
            <person name="Nusbaum C."/>
            <person name="Birren B."/>
            <person name="Berg H.C."/>
            <person name="Church G.M."/>
        </authorList>
    </citation>
    <scope>NUCLEOTIDE SEQUENCE [LARGE SCALE GENOMIC DNA]</scope>
    <source>
        <strain evidence="16">ATCC 43663 / 163K / NCTC 11711</strain>
    </source>
</reference>
<dbReference type="FunFam" id="3.40.50.300:FF:000016">
    <property type="entry name" value="Oligopeptide ABC transporter ATP-binding component"/>
    <property type="match status" value="1"/>
</dbReference>
<dbReference type="HOGENOM" id="CLU_369132_0_0_14"/>
<dbReference type="InterPro" id="IPR003593">
    <property type="entry name" value="AAA+_ATPase"/>
</dbReference>
<name>Q6KHJ5_MYCM1</name>
<evidence type="ECO:0000256" key="2">
    <source>
        <dbReference type="ARBA" id="ARBA00005417"/>
    </source>
</evidence>
<dbReference type="Gene3D" id="3.40.50.1260">
    <property type="entry name" value="Phosphoglycerate kinase, N-terminal domain"/>
    <property type="match status" value="2"/>
</dbReference>
<keyword evidence="5" id="KW-0813">Transport</keyword>
<dbReference type="Pfam" id="PF00005">
    <property type="entry name" value="ABC_tran"/>
    <property type="match status" value="1"/>
</dbReference>
<dbReference type="Gene3D" id="3.40.50.300">
    <property type="entry name" value="P-loop containing nucleotide triphosphate hydrolases"/>
    <property type="match status" value="1"/>
</dbReference>
<dbReference type="PANTHER" id="PTHR43297:SF2">
    <property type="entry name" value="DIPEPTIDE TRANSPORT ATP-BINDING PROTEIN DPPD"/>
    <property type="match status" value="1"/>
</dbReference>
<keyword evidence="7 13" id="KW-0808">Transferase</keyword>
<dbReference type="CDD" id="cd03257">
    <property type="entry name" value="ABC_NikE_OppD_transporters"/>
    <property type="match status" value="1"/>
</dbReference>
<dbReference type="Pfam" id="PF00162">
    <property type="entry name" value="PGK"/>
    <property type="match status" value="1"/>
</dbReference>
<dbReference type="PROSITE" id="PS50893">
    <property type="entry name" value="ABC_TRANSPORTER_2"/>
    <property type="match status" value="1"/>
</dbReference>
<keyword evidence="10" id="KW-0067">ATP-binding</keyword>
<dbReference type="GO" id="GO:0005886">
    <property type="term" value="C:plasma membrane"/>
    <property type="evidence" value="ECO:0007669"/>
    <property type="project" value="UniProtKB-SubCell"/>
</dbReference>
<evidence type="ECO:0000256" key="6">
    <source>
        <dbReference type="ARBA" id="ARBA00022475"/>
    </source>
</evidence>
<evidence type="ECO:0000256" key="13">
    <source>
        <dbReference type="RuleBase" id="RU000532"/>
    </source>
</evidence>
<dbReference type="InterPro" id="IPR013563">
    <property type="entry name" value="Oligopep_ABC_C"/>
</dbReference>
<evidence type="ECO:0000256" key="4">
    <source>
        <dbReference type="ARBA" id="ARBA00016471"/>
    </source>
</evidence>
<dbReference type="GO" id="GO:0006096">
    <property type="term" value="P:glycolytic process"/>
    <property type="evidence" value="ECO:0007669"/>
    <property type="project" value="UniProtKB-KW"/>
</dbReference>
<feature type="domain" description="ABC transporter" evidence="14">
    <location>
        <begin position="414"/>
        <end position="666"/>
    </location>
</feature>
<keyword evidence="16" id="KW-1185">Reference proteome</keyword>
<dbReference type="GO" id="GO:0005524">
    <property type="term" value="F:ATP binding"/>
    <property type="evidence" value="ECO:0007669"/>
    <property type="project" value="UniProtKB-KW"/>
</dbReference>
<organism evidence="15 16">
    <name type="scientific">Mycoplasma mobile (strain ATCC 43663 / 163K / NCTC 11711)</name>
    <name type="common">Mesomycoplasma mobile</name>
    <dbReference type="NCBI Taxonomy" id="267748"/>
    <lineage>
        <taxon>Bacteria</taxon>
        <taxon>Bacillati</taxon>
        <taxon>Mycoplasmatota</taxon>
        <taxon>Mycoplasmoidales</taxon>
        <taxon>Metamycoplasmataceae</taxon>
        <taxon>Mesomycoplasma</taxon>
    </lineage>
</organism>
<dbReference type="SMART" id="SM00382">
    <property type="entry name" value="AAA"/>
    <property type="match status" value="1"/>
</dbReference>
<sequence>MKIQTIGNHNFNNRVVFVRVDYNIPFKNDKFLFEQKILDSLPTINKLVKDGAKIVLLTHHNLSEEKMSSINFLKESLEKVLNLKIKFSVETSGEVLENLINDLKNGEILLVDNVLKEDAKNNAESNNNLDLSKYWASLADDFVNDAFDISFKKTASNYGIATFKESKFIGESVKKELLILKRLIDTNPKTRPSLAILSGDSILEKARELNFLLKKFDRIILGGKLAYIFNSVNKNKIDHKEISIKEVEVTKKFLVARKNQLIIPEKYNIFLSLSKEKIYDVHEDSVKKFEEIIFKAKKVLWFEALGNTKYSSAKKGTQKLIEILSKTSEETFIGIYGYNIFKLVNEDLRKRFNHVSPNKLAVSTYLQGKILPAIEILSKTPSELMNENILKNTISLASTLQNTDAKNFQEETILKVKNLKVSFKTGRKKVINIIRGVDVSVKRGQIIGFVGESGSGKSVTSKALININFGAIVDADVMKLENIDLLSLKEDSQWNNIRGKYIGYIPQDPLTSLNPTRTIGKQLLDCIERDSRFKSKEEKIKFSIDLLESFGIRNAKEKFNSYPHTLSGGQKQRVVIAMVVARQPKIIIADEPTTALDPTVQASVLVLFEKIRQEFGISIIFISHNISVVAKFCDYIYVMYAGKIVERGTKKEIFEDPRHPYTWALISSIPENKEEKLYNIQGLPPDMANLPAGDPFASRNEHALEIDFEKEPPLFWINKTHAAATWLLHPDAPKVPMNRKIQERIKLFKKVFNE</sequence>
<evidence type="ECO:0000256" key="11">
    <source>
        <dbReference type="ARBA" id="ARBA00023136"/>
    </source>
</evidence>
<dbReference type="EC" id="2.7.2.3" evidence="3 13"/>
<keyword evidence="6" id="KW-1003">Cell membrane</keyword>
<dbReference type="NCBIfam" id="TIGR01727">
    <property type="entry name" value="oligo_HPY"/>
    <property type="match status" value="1"/>
</dbReference>
<dbReference type="SUPFAM" id="SSF52540">
    <property type="entry name" value="P-loop containing nucleoside triphosphate hydrolases"/>
    <property type="match status" value="1"/>
</dbReference>
<dbReference type="PRINTS" id="PR00477">
    <property type="entry name" value="PHGLYCKINASE"/>
</dbReference>
<evidence type="ECO:0000313" key="15">
    <source>
        <dbReference type="EMBL" id="AAT27935.1"/>
    </source>
</evidence>
<dbReference type="OrthoDB" id="9806285at2"/>
<keyword evidence="9 13" id="KW-0418">Kinase</keyword>
<keyword evidence="8" id="KW-0547">Nucleotide-binding</keyword>
<dbReference type="InterPro" id="IPR017871">
    <property type="entry name" value="ABC_transporter-like_CS"/>
</dbReference>
<evidence type="ECO:0000256" key="3">
    <source>
        <dbReference type="ARBA" id="ARBA00013061"/>
    </source>
</evidence>
<dbReference type="EMBL" id="AE017308">
    <property type="protein sequence ID" value="AAT27935.1"/>
    <property type="molecule type" value="Genomic_DNA"/>
</dbReference>